<gene>
    <name evidence="1" type="ORF">TIFTF001_028501</name>
</gene>
<protein>
    <submittedName>
        <fullName evidence="1">Uncharacterized protein</fullName>
    </submittedName>
</protein>
<dbReference type="AlphaFoldDB" id="A0AA88J079"/>
<dbReference type="Proteomes" id="UP001187192">
    <property type="component" value="Unassembled WGS sequence"/>
</dbReference>
<reference evidence="1" key="1">
    <citation type="submission" date="2023-07" db="EMBL/GenBank/DDBJ databases">
        <title>draft genome sequence of fig (Ficus carica).</title>
        <authorList>
            <person name="Takahashi T."/>
            <person name="Nishimura K."/>
        </authorList>
    </citation>
    <scope>NUCLEOTIDE SEQUENCE</scope>
</reference>
<keyword evidence="2" id="KW-1185">Reference proteome</keyword>
<sequence>MMLSKMLYVVSTRTRSGLVHGLSWTGLAALTTPWLRATVSKLMAVLDTRRWSVVELDYGLSWKWTGRPNHSIVARPVSNLRAISDARWGSVAGRAVKCGNDSRYTFCLFMYII</sequence>
<organism evidence="1 2">
    <name type="scientific">Ficus carica</name>
    <name type="common">Common fig</name>
    <dbReference type="NCBI Taxonomy" id="3494"/>
    <lineage>
        <taxon>Eukaryota</taxon>
        <taxon>Viridiplantae</taxon>
        <taxon>Streptophyta</taxon>
        <taxon>Embryophyta</taxon>
        <taxon>Tracheophyta</taxon>
        <taxon>Spermatophyta</taxon>
        <taxon>Magnoliopsida</taxon>
        <taxon>eudicotyledons</taxon>
        <taxon>Gunneridae</taxon>
        <taxon>Pentapetalae</taxon>
        <taxon>rosids</taxon>
        <taxon>fabids</taxon>
        <taxon>Rosales</taxon>
        <taxon>Moraceae</taxon>
        <taxon>Ficeae</taxon>
        <taxon>Ficus</taxon>
    </lineage>
</organism>
<accession>A0AA88J079</accession>
<name>A0AA88J079_FICCA</name>
<dbReference type="EMBL" id="BTGU01000087">
    <property type="protein sequence ID" value="GMN59404.1"/>
    <property type="molecule type" value="Genomic_DNA"/>
</dbReference>
<evidence type="ECO:0000313" key="2">
    <source>
        <dbReference type="Proteomes" id="UP001187192"/>
    </source>
</evidence>
<evidence type="ECO:0000313" key="1">
    <source>
        <dbReference type="EMBL" id="GMN59404.1"/>
    </source>
</evidence>
<comment type="caution">
    <text evidence="1">The sequence shown here is derived from an EMBL/GenBank/DDBJ whole genome shotgun (WGS) entry which is preliminary data.</text>
</comment>
<proteinExistence type="predicted"/>